<comment type="similarity">
    <text evidence="1">Belongs to the bacterial reverse transcriptase family.</text>
</comment>
<reference evidence="5" key="1">
    <citation type="submission" date="2017-11" db="EMBL/GenBank/DDBJ databases">
        <authorList>
            <person name="Watanabe M."/>
            <person name="Kojima H."/>
        </authorList>
    </citation>
    <scope>NUCLEOTIDE SEQUENCE [LARGE SCALE GENOMIC DNA]</scope>
    <source>
        <strain evidence="5">Tokyo 01</strain>
    </source>
</reference>
<keyword evidence="4" id="KW-0808">Transferase</keyword>
<dbReference type="AlphaFoldDB" id="A0A401FXF4"/>
<evidence type="ECO:0000256" key="2">
    <source>
        <dbReference type="SAM" id="Coils"/>
    </source>
</evidence>
<dbReference type="CDD" id="cd01651">
    <property type="entry name" value="RT_G2_intron"/>
    <property type="match status" value="1"/>
</dbReference>
<keyword evidence="4" id="KW-0695">RNA-directed DNA polymerase</keyword>
<comment type="caution">
    <text evidence="4">The sequence shown here is derived from an EMBL/GenBank/DDBJ whole genome shotgun (WGS) entry which is preliminary data.</text>
</comment>
<dbReference type="EMBL" id="BEXT01000001">
    <property type="protein sequence ID" value="GBC61650.1"/>
    <property type="molecule type" value="Genomic_DNA"/>
</dbReference>
<name>A0A401FXF4_9BACT</name>
<evidence type="ECO:0000256" key="1">
    <source>
        <dbReference type="ARBA" id="ARBA00034120"/>
    </source>
</evidence>
<keyword evidence="2" id="KW-0175">Coiled coil</keyword>
<dbReference type="InterPro" id="IPR043502">
    <property type="entry name" value="DNA/RNA_pol_sf"/>
</dbReference>
<feature type="coiled-coil region" evidence="2">
    <location>
        <begin position="56"/>
        <end position="83"/>
    </location>
</feature>
<gene>
    <name evidence="4" type="ORF">DENIS_2612</name>
</gene>
<protein>
    <submittedName>
        <fullName evidence="4">Group II intron reverse transcriptase/maturase</fullName>
    </submittedName>
</protein>
<reference evidence="5" key="2">
    <citation type="submission" date="2019-01" db="EMBL/GenBank/DDBJ databases">
        <title>Genome sequence of Desulfonema ishimotonii strain Tokyo 01.</title>
        <authorList>
            <person name="Fukui M."/>
        </authorList>
    </citation>
    <scope>NUCLEOTIDE SEQUENCE [LARGE SCALE GENOMIC DNA]</scope>
    <source>
        <strain evidence="5">Tokyo 01</strain>
    </source>
</reference>
<accession>A0A401FXF4</accession>
<dbReference type="SUPFAM" id="SSF56672">
    <property type="entry name" value="DNA/RNA polymerases"/>
    <property type="match status" value="1"/>
</dbReference>
<dbReference type="Proteomes" id="UP000288096">
    <property type="component" value="Unassembled WGS sequence"/>
</dbReference>
<dbReference type="PANTHER" id="PTHR34047:SF8">
    <property type="entry name" value="PROTEIN YKFC"/>
    <property type="match status" value="1"/>
</dbReference>
<organism evidence="4 5">
    <name type="scientific">Desulfonema ishimotonii</name>
    <dbReference type="NCBI Taxonomy" id="45657"/>
    <lineage>
        <taxon>Bacteria</taxon>
        <taxon>Pseudomonadati</taxon>
        <taxon>Thermodesulfobacteriota</taxon>
        <taxon>Desulfobacteria</taxon>
        <taxon>Desulfobacterales</taxon>
        <taxon>Desulfococcaceae</taxon>
        <taxon>Desulfonema</taxon>
    </lineage>
</organism>
<dbReference type="Pfam" id="PF00078">
    <property type="entry name" value="RVT_1"/>
    <property type="match status" value="1"/>
</dbReference>
<feature type="domain" description="Reverse transcriptase" evidence="3">
    <location>
        <begin position="66"/>
        <end position="234"/>
    </location>
</feature>
<dbReference type="GO" id="GO:0003964">
    <property type="term" value="F:RNA-directed DNA polymerase activity"/>
    <property type="evidence" value="ECO:0007669"/>
    <property type="project" value="UniProtKB-KW"/>
</dbReference>
<evidence type="ECO:0000313" key="4">
    <source>
        <dbReference type="EMBL" id="GBC61650.1"/>
    </source>
</evidence>
<dbReference type="InterPro" id="IPR051083">
    <property type="entry name" value="GrpII_Intron_Splice-Mob/Def"/>
</dbReference>
<dbReference type="PANTHER" id="PTHR34047">
    <property type="entry name" value="NUCLEAR INTRON MATURASE 1, MITOCHONDRIAL-RELATED"/>
    <property type="match status" value="1"/>
</dbReference>
<evidence type="ECO:0000313" key="5">
    <source>
        <dbReference type="Proteomes" id="UP000288096"/>
    </source>
</evidence>
<sequence length="234" mass="26556">MPTSLQGIANKAKSHPQHRFRDLYRLMNPQMLRLAWKNLNKDSAIADDDITVKEYEADLSKNLEELAERLKRKKYRAKLIKRKYIPKDNGKKQPLGIPALEDKIVQKAAAKILESVYEPEFPDCSYGYRSGRGAKDAVSDLTFQLRFGVFGYIVEADIKGYFDNIDHDKLLEMMAERIDDRAFLKLIRKWLKAGIPEPEGYVKHPVTGTPQGGIVSPILSNIGSPIEVVIDINA</sequence>
<evidence type="ECO:0000259" key="3">
    <source>
        <dbReference type="PROSITE" id="PS50878"/>
    </source>
</evidence>
<keyword evidence="4" id="KW-0548">Nucleotidyltransferase</keyword>
<dbReference type="PROSITE" id="PS50878">
    <property type="entry name" value="RT_POL"/>
    <property type="match status" value="1"/>
</dbReference>
<proteinExistence type="inferred from homology"/>
<keyword evidence="5" id="KW-1185">Reference proteome</keyword>
<dbReference type="InterPro" id="IPR000477">
    <property type="entry name" value="RT_dom"/>
</dbReference>